<dbReference type="Gene3D" id="3.10.180.10">
    <property type="entry name" value="2,3-Dihydroxybiphenyl 1,2-Dioxygenase, domain 1"/>
    <property type="match status" value="1"/>
</dbReference>
<dbReference type="Pfam" id="PF13468">
    <property type="entry name" value="Glyoxalase_3"/>
    <property type="match status" value="1"/>
</dbReference>
<proteinExistence type="predicted"/>
<protein>
    <submittedName>
        <fullName evidence="2">VOC family protein</fullName>
    </submittedName>
</protein>
<dbReference type="EMBL" id="CATKSH010000027">
    <property type="protein sequence ID" value="CAI9121914.1"/>
    <property type="molecule type" value="Genomic_DNA"/>
</dbReference>
<accession>A0AA35UK73</accession>
<evidence type="ECO:0000313" key="3">
    <source>
        <dbReference type="Proteomes" id="UP001176960"/>
    </source>
</evidence>
<name>A0AA35UK73_9PROT</name>
<dbReference type="RefSeq" id="WP_289843797.1">
    <property type="nucleotide sequence ID" value="NZ_CATKSH010000027.1"/>
</dbReference>
<gene>
    <name evidence="2" type="ORF">LMG32879_002770</name>
</gene>
<organism evidence="2 3">
    <name type="scientific">Brytella acorum</name>
    <dbReference type="NCBI Taxonomy" id="2959299"/>
    <lineage>
        <taxon>Bacteria</taxon>
        <taxon>Pseudomonadati</taxon>
        <taxon>Pseudomonadota</taxon>
        <taxon>Alphaproteobacteria</taxon>
        <taxon>Acetobacterales</taxon>
        <taxon>Acetobacteraceae</taxon>
        <taxon>Brytella</taxon>
    </lineage>
</organism>
<dbReference type="InterPro" id="IPR025870">
    <property type="entry name" value="Glyoxalase-like_dom"/>
</dbReference>
<dbReference type="AlphaFoldDB" id="A0AA35UK73"/>
<evidence type="ECO:0000259" key="1">
    <source>
        <dbReference type="Pfam" id="PF13468"/>
    </source>
</evidence>
<dbReference type="SUPFAM" id="SSF54593">
    <property type="entry name" value="Glyoxalase/Bleomycin resistance protein/Dihydroxybiphenyl dioxygenase"/>
    <property type="match status" value="1"/>
</dbReference>
<feature type="domain" description="Glyoxalase-like" evidence="1">
    <location>
        <begin position="7"/>
        <end position="182"/>
    </location>
</feature>
<evidence type="ECO:0000313" key="2">
    <source>
        <dbReference type="EMBL" id="CAI9121914.1"/>
    </source>
</evidence>
<reference evidence="2" key="1">
    <citation type="submission" date="2023-03" db="EMBL/GenBank/DDBJ databases">
        <authorList>
            <person name="Cleenwerck I."/>
        </authorList>
    </citation>
    <scope>NUCLEOTIDE SEQUENCE</scope>
    <source>
        <strain evidence="2">LMG 32879</strain>
    </source>
</reference>
<dbReference type="Proteomes" id="UP001176960">
    <property type="component" value="Unassembled WGS sequence"/>
</dbReference>
<sequence length="239" mass="26820">MTYACSHVLLWVADIHQAVADFRQLGFHVDYATDSANAKHAHIWFTQGAVIELLTTPPNAHRFKWLIDLMAGRGAGVRMLRWPTGGEGFCDVALQVDTMDLKPTVRALRRDGLAMGRAVRWVRKRPDKQRIRFQFAYPRNDRLPFLVSCYDPPQHPAHIEHLNGATRLRRVYLDVCDADRTALNRLIGRNEDFVLTPGPVTALRAIELDGLRLPLPLALSHGAAIRPATDFTAGETDVA</sequence>
<comment type="caution">
    <text evidence="2">The sequence shown here is derived from an EMBL/GenBank/DDBJ whole genome shotgun (WGS) entry which is preliminary data.</text>
</comment>
<keyword evidence="3" id="KW-1185">Reference proteome</keyword>
<dbReference type="InterPro" id="IPR029068">
    <property type="entry name" value="Glyas_Bleomycin-R_OHBP_Dase"/>
</dbReference>